<gene>
    <name evidence="7" type="ORF">M427DRAFT_103996</name>
</gene>
<dbReference type="InterPro" id="IPR002938">
    <property type="entry name" value="FAD-bd"/>
</dbReference>
<dbReference type="GO" id="GO:0004497">
    <property type="term" value="F:monooxygenase activity"/>
    <property type="evidence" value="ECO:0007669"/>
    <property type="project" value="InterPro"/>
</dbReference>
<dbReference type="PANTHER" id="PTHR47356:SF2">
    <property type="entry name" value="FAD-BINDING DOMAIN-CONTAINING PROTEIN-RELATED"/>
    <property type="match status" value="1"/>
</dbReference>
<keyword evidence="2" id="KW-0285">Flavoprotein</keyword>
<dbReference type="Proteomes" id="UP000070544">
    <property type="component" value="Unassembled WGS sequence"/>
</dbReference>
<keyword evidence="4" id="KW-0560">Oxidoreductase</keyword>
<dbReference type="GO" id="GO:0071949">
    <property type="term" value="F:FAD binding"/>
    <property type="evidence" value="ECO:0007669"/>
    <property type="project" value="InterPro"/>
</dbReference>
<reference evidence="7 8" key="1">
    <citation type="journal article" date="2015" name="Genome Biol. Evol.">
        <title>Phylogenomic analyses indicate that early fungi evolved digesting cell walls of algal ancestors of land plants.</title>
        <authorList>
            <person name="Chang Y."/>
            <person name="Wang S."/>
            <person name="Sekimoto S."/>
            <person name="Aerts A.L."/>
            <person name="Choi C."/>
            <person name="Clum A."/>
            <person name="LaButti K.M."/>
            <person name="Lindquist E.A."/>
            <person name="Yee Ngan C."/>
            <person name="Ohm R.A."/>
            <person name="Salamov A.A."/>
            <person name="Grigoriev I.V."/>
            <person name="Spatafora J.W."/>
            <person name="Berbee M.L."/>
        </authorList>
    </citation>
    <scope>NUCLEOTIDE SEQUENCE [LARGE SCALE GENOMIC DNA]</scope>
    <source>
        <strain evidence="7 8">JEL478</strain>
    </source>
</reference>
<dbReference type="OMA" id="FRSEYNK"/>
<comment type="similarity">
    <text evidence="1">Belongs to the paxM FAD-dependent monooxygenase family.</text>
</comment>
<evidence type="ECO:0000259" key="6">
    <source>
        <dbReference type="Pfam" id="PF01494"/>
    </source>
</evidence>
<dbReference type="InterPro" id="IPR050562">
    <property type="entry name" value="FAD_mOase_fung"/>
</dbReference>
<evidence type="ECO:0000256" key="4">
    <source>
        <dbReference type="ARBA" id="ARBA00023002"/>
    </source>
</evidence>
<evidence type="ECO:0000256" key="1">
    <source>
        <dbReference type="ARBA" id="ARBA00007992"/>
    </source>
</evidence>
<dbReference type="Gene3D" id="3.50.50.60">
    <property type="entry name" value="FAD/NAD(P)-binding domain"/>
    <property type="match status" value="1"/>
</dbReference>
<evidence type="ECO:0000313" key="8">
    <source>
        <dbReference type="Proteomes" id="UP000070544"/>
    </source>
</evidence>
<feature type="domain" description="FAD-binding" evidence="6">
    <location>
        <begin position="5"/>
        <end position="337"/>
    </location>
</feature>
<dbReference type="STRING" id="1344416.A0A139A0J6"/>
<evidence type="ECO:0000313" key="7">
    <source>
        <dbReference type="EMBL" id="KXS10244.1"/>
    </source>
</evidence>
<sequence length="440" mass="48486">MGFKAIIVGGSISGLTTALLLEKAGIDYVVLESRDIAPPVGASLGLWPNGFRILDQLGIYEQIMEITVPTFKTYMLSRGKTLARPAPDEKDIAKETYGYSSCFLDRQYLIQILHKNIANKDKVLTQVKINSIDQTDEGVTVTCADGTVYTGDVVVGADGVHSFVRGEMWRSMEKDDPTLLPPGEKTAITVTFSAMFGIAKDVPGVEAGGVYMAHQEQSQLMTVGGKDGRCFFFIFKRLGKVYTAPDLPKFTEADRDQVAEFHRNHKVNEVATFGNIWDRKIIGTYLPLEESSFTKYAYKRIVMIGDSIHKPTPASGQGGNGAIESAAVFANLLVRALARHKFCKEPHLSLDDAVGISEEYSTMREARMNELIKTSHVMNEYSLWPAHVLSLVEFVLPLIPSSLAQMGMKDMLFAPLAGGPHVEFLPLPQKKGQWADMVAR</sequence>
<keyword evidence="8" id="KW-1185">Reference proteome</keyword>
<dbReference type="AlphaFoldDB" id="A0A139A0J6"/>
<evidence type="ECO:0000256" key="3">
    <source>
        <dbReference type="ARBA" id="ARBA00022827"/>
    </source>
</evidence>
<keyword evidence="3" id="KW-0274">FAD</keyword>
<dbReference type="PANTHER" id="PTHR47356">
    <property type="entry name" value="FAD-DEPENDENT MONOOXYGENASE ASQG-RELATED"/>
    <property type="match status" value="1"/>
</dbReference>
<proteinExistence type="inferred from homology"/>
<organism evidence="7 8">
    <name type="scientific">Gonapodya prolifera (strain JEL478)</name>
    <name type="common">Monoblepharis prolifera</name>
    <dbReference type="NCBI Taxonomy" id="1344416"/>
    <lineage>
        <taxon>Eukaryota</taxon>
        <taxon>Fungi</taxon>
        <taxon>Fungi incertae sedis</taxon>
        <taxon>Chytridiomycota</taxon>
        <taxon>Chytridiomycota incertae sedis</taxon>
        <taxon>Monoblepharidomycetes</taxon>
        <taxon>Monoblepharidales</taxon>
        <taxon>Gonapodyaceae</taxon>
        <taxon>Gonapodya</taxon>
    </lineage>
</organism>
<dbReference type="Pfam" id="PF01494">
    <property type="entry name" value="FAD_binding_3"/>
    <property type="match status" value="1"/>
</dbReference>
<evidence type="ECO:0000256" key="2">
    <source>
        <dbReference type="ARBA" id="ARBA00022630"/>
    </source>
</evidence>
<dbReference type="OrthoDB" id="1716816at2759"/>
<dbReference type="InterPro" id="IPR036188">
    <property type="entry name" value="FAD/NAD-bd_sf"/>
</dbReference>
<feature type="chain" id="PRO_5007295875" evidence="5">
    <location>
        <begin position="19"/>
        <end position="440"/>
    </location>
</feature>
<feature type="signal peptide" evidence="5">
    <location>
        <begin position="1"/>
        <end position="18"/>
    </location>
</feature>
<dbReference type="SUPFAM" id="SSF51905">
    <property type="entry name" value="FAD/NAD(P)-binding domain"/>
    <property type="match status" value="1"/>
</dbReference>
<accession>A0A139A0J6</accession>
<protein>
    <submittedName>
        <fullName evidence="7">FAD/NAD(P)-binding domain-containing protein</fullName>
    </submittedName>
</protein>
<dbReference type="PRINTS" id="PR00420">
    <property type="entry name" value="RNGMNOXGNASE"/>
</dbReference>
<name>A0A139A0J6_GONPJ</name>
<dbReference type="EMBL" id="KQ965832">
    <property type="protein sequence ID" value="KXS10244.1"/>
    <property type="molecule type" value="Genomic_DNA"/>
</dbReference>
<keyword evidence="5" id="KW-0732">Signal</keyword>
<evidence type="ECO:0000256" key="5">
    <source>
        <dbReference type="SAM" id="SignalP"/>
    </source>
</evidence>